<evidence type="ECO:0000259" key="11">
    <source>
        <dbReference type="PROSITE" id="PS51188"/>
    </source>
</evidence>
<reference evidence="12 13" key="1">
    <citation type="submission" date="2017-09" db="EMBL/GenBank/DDBJ databases">
        <title>Depth-based differentiation of microbial function through sediment-hosted aquifers and enrichment of novel symbionts in the deep terrestrial subsurface.</title>
        <authorList>
            <person name="Probst A.J."/>
            <person name="Ladd B."/>
            <person name="Jarett J.K."/>
            <person name="Geller-Mcgrath D.E."/>
            <person name="Sieber C.M."/>
            <person name="Emerson J.B."/>
            <person name="Anantharaman K."/>
            <person name="Thomas B.C."/>
            <person name="Malmstrom R."/>
            <person name="Stieglmeier M."/>
            <person name="Klingl A."/>
            <person name="Woyke T."/>
            <person name="Ryan C.M."/>
            <person name="Banfield J.F."/>
        </authorList>
    </citation>
    <scope>NUCLEOTIDE SEQUENCE [LARGE SCALE GENOMIC DNA]</scope>
    <source>
        <strain evidence="12">CG22_combo_CG10-13_8_21_14_all_43_18</strain>
    </source>
</reference>
<comment type="subcellular location">
    <subcellularLocation>
        <location evidence="8">Cytoplasm</location>
    </subcellularLocation>
</comment>
<keyword evidence="2 8" id="KW-0677">Repeat</keyword>
<dbReference type="PROSITE" id="PS51188">
    <property type="entry name" value="ZF_CR"/>
    <property type="match status" value="1"/>
</dbReference>
<dbReference type="Gene3D" id="2.60.260.20">
    <property type="entry name" value="Urease metallochaperone UreE, N-terminal domain"/>
    <property type="match status" value="2"/>
</dbReference>
<evidence type="ECO:0000256" key="2">
    <source>
        <dbReference type="ARBA" id="ARBA00022737"/>
    </source>
</evidence>
<evidence type="ECO:0000259" key="10">
    <source>
        <dbReference type="PROSITE" id="PS50076"/>
    </source>
</evidence>
<comment type="similarity">
    <text evidence="6 8">Belongs to the DnaJ family.</text>
</comment>
<dbReference type="SUPFAM" id="SSF46565">
    <property type="entry name" value="Chaperone J-domain"/>
    <property type="match status" value="1"/>
</dbReference>
<dbReference type="FunFam" id="2.10.230.10:FF:000002">
    <property type="entry name" value="Molecular chaperone DnaJ"/>
    <property type="match status" value="1"/>
</dbReference>
<dbReference type="CDD" id="cd10719">
    <property type="entry name" value="DnaJ_zf"/>
    <property type="match status" value="1"/>
</dbReference>
<dbReference type="SUPFAM" id="SSF57938">
    <property type="entry name" value="DnaJ/Hsp40 cysteine-rich domain"/>
    <property type="match status" value="1"/>
</dbReference>
<dbReference type="InterPro" id="IPR001623">
    <property type="entry name" value="DnaJ_domain"/>
</dbReference>
<evidence type="ECO:0000256" key="5">
    <source>
        <dbReference type="ARBA" id="ARBA00023186"/>
    </source>
</evidence>
<dbReference type="GO" id="GO:0006260">
    <property type="term" value="P:DNA replication"/>
    <property type="evidence" value="ECO:0007669"/>
    <property type="project" value="UniProtKB-KW"/>
</dbReference>
<dbReference type="Pfam" id="PF00226">
    <property type="entry name" value="DnaJ"/>
    <property type="match status" value="1"/>
</dbReference>
<dbReference type="GO" id="GO:0005737">
    <property type="term" value="C:cytoplasm"/>
    <property type="evidence" value="ECO:0007669"/>
    <property type="project" value="UniProtKB-SubCell"/>
</dbReference>
<sequence length="355" mass="39017">MAKDYYQILGLQKNASKDDIKKAFRKMAHKYHPDKKGGDEKKFKEANEAYNILSNDKKRKEYDAYGRAFSGFSGQNAGPSGWDFSQFTEGGAYGFTDFDLGDIFSDFFGGRGRGRSKRGSDISIDIEVSFYDSVFGTERKIILKKNSHCEKCGGSGARPGSAMEKCKVCNGKGKIVESARSIFGNFSTERVCRECSGSGEKPKEKCEVCHGHGILKKEQEIEVKIPAGIEDGQMIRLSGAGESIKDGPSGDLYIKIHVKPDANFKKERNNLVTTLNIKITDAILGAEYALKTLDGNIKVKIPEGVSFGEILRVKGKGVPNRSGRGDLFIKLNIELPKKLSSKAKKILGDLKNEGL</sequence>
<name>A0A2H0DX47_9BACT</name>
<accession>A0A2H0DX47</accession>
<feature type="binding site" evidence="8">
    <location>
        <position position="166"/>
    </location>
    <ligand>
        <name>Zn(2+)</name>
        <dbReference type="ChEBI" id="CHEBI:29105"/>
        <label>2</label>
    </ligand>
</feature>
<organism evidence="12 13">
    <name type="scientific">Candidatus Campbellbacteria bacterium CG22_combo_CG10-13_8_21_14_all_43_18</name>
    <dbReference type="NCBI Taxonomy" id="1974530"/>
    <lineage>
        <taxon>Bacteria</taxon>
        <taxon>Candidatus Campbelliibacteriota</taxon>
    </lineage>
</organism>
<dbReference type="InterPro" id="IPR008971">
    <property type="entry name" value="HSP40/DnaJ_pept-bd"/>
</dbReference>
<keyword evidence="1 8" id="KW-0479">Metal-binding</keyword>
<dbReference type="HAMAP" id="MF_01152">
    <property type="entry name" value="DnaJ"/>
    <property type="match status" value="1"/>
</dbReference>
<evidence type="ECO:0000256" key="1">
    <source>
        <dbReference type="ARBA" id="ARBA00022723"/>
    </source>
</evidence>
<dbReference type="GO" id="GO:0009408">
    <property type="term" value="P:response to heat"/>
    <property type="evidence" value="ECO:0007669"/>
    <property type="project" value="InterPro"/>
</dbReference>
<keyword evidence="8" id="KW-0346">Stress response</keyword>
<dbReference type="InterPro" id="IPR001305">
    <property type="entry name" value="HSP_DnaJ_Cys-rich_dom"/>
</dbReference>
<dbReference type="NCBIfam" id="TIGR02349">
    <property type="entry name" value="DnaJ_bact"/>
    <property type="match status" value="1"/>
</dbReference>
<evidence type="ECO:0000256" key="7">
    <source>
        <dbReference type="ARBA" id="ARBA00067609"/>
    </source>
</evidence>
<feature type="repeat" description="CXXCXGXG motif" evidence="8">
    <location>
        <begin position="192"/>
        <end position="199"/>
    </location>
</feature>
<dbReference type="GO" id="GO:0005524">
    <property type="term" value="F:ATP binding"/>
    <property type="evidence" value="ECO:0007669"/>
    <property type="project" value="InterPro"/>
</dbReference>
<gene>
    <name evidence="8 12" type="primary">dnaJ</name>
    <name evidence="12" type="ORF">COW82_00465</name>
</gene>
<keyword evidence="8" id="KW-0235">DNA replication</keyword>
<dbReference type="GO" id="GO:0008270">
    <property type="term" value="F:zinc ion binding"/>
    <property type="evidence" value="ECO:0007669"/>
    <property type="project" value="UniProtKB-UniRule"/>
</dbReference>
<comment type="cofactor">
    <cofactor evidence="8">
        <name>Zn(2+)</name>
        <dbReference type="ChEBI" id="CHEBI:29105"/>
    </cofactor>
    <text evidence="8">Binds 2 Zn(2+) ions per monomer.</text>
</comment>
<keyword evidence="8" id="KW-0963">Cytoplasm</keyword>
<dbReference type="Gene3D" id="1.10.287.110">
    <property type="entry name" value="DnaJ domain"/>
    <property type="match status" value="1"/>
</dbReference>
<evidence type="ECO:0000313" key="13">
    <source>
        <dbReference type="Proteomes" id="UP000231276"/>
    </source>
</evidence>
<feature type="binding site" evidence="8">
    <location>
        <position position="149"/>
    </location>
    <ligand>
        <name>Zn(2+)</name>
        <dbReference type="ChEBI" id="CHEBI:29105"/>
        <label>1</label>
    </ligand>
</feature>
<evidence type="ECO:0000313" key="12">
    <source>
        <dbReference type="EMBL" id="PIP86754.1"/>
    </source>
</evidence>
<dbReference type="PROSITE" id="PS50076">
    <property type="entry name" value="DNAJ_2"/>
    <property type="match status" value="1"/>
</dbReference>
<dbReference type="GO" id="GO:0031072">
    <property type="term" value="F:heat shock protein binding"/>
    <property type="evidence" value="ECO:0007669"/>
    <property type="project" value="InterPro"/>
</dbReference>
<feature type="binding site" evidence="8">
    <location>
        <position position="206"/>
    </location>
    <ligand>
        <name>Zn(2+)</name>
        <dbReference type="ChEBI" id="CHEBI:29105"/>
        <label>1</label>
    </ligand>
</feature>
<dbReference type="FunFam" id="2.60.260.20:FF:000005">
    <property type="entry name" value="Chaperone protein dnaJ 1, mitochondrial"/>
    <property type="match status" value="1"/>
</dbReference>
<protein>
    <recommendedName>
        <fullName evidence="7 8">Chaperone protein DnaJ</fullName>
    </recommendedName>
</protein>
<dbReference type="SMART" id="SM00271">
    <property type="entry name" value="DnaJ"/>
    <property type="match status" value="1"/>
</dbReference>
<keyword evidence="5 8" id="KW-0143">Chaperone</keyword>
<dbReference type="NCBIfam" id="NF008035">
    <property type="entry name" value="PRK10767.1"/>
    <property type="match status" value="1"/>
</dbReference>
<feature type="repeat" description="CXXCXGXG motif" evidence="8">
    <location>
        <begin position="206"/>
        <end position="213"/>
    </location>
</feature>
<evidence type="ECO:0000256" key="6">
    <source>
        <dbReference type="ARBA" id="ARBA00061004"/>
    </source>
</evidence>
<feature type="binding site" evidence="8">
    <location>
        <position position="209"/>
    </location>
    <ligand>
        <name>Zn(2+)</name>
        <dbReference type="ChEBI" id="CHEBI:29105"/>
        <label>1</label>
    </ligand>
</feature>
<feature type="domain" description="CR-type" evidence="11">
    <location>
        <begin position="136"/>
        <end position="218"/>
    </location>
</feature>
<dbReference type="SUPFAM" id="SSF49493">
    <property type="entry name" value="HSP40/DnaJ peptide-binding domain"/>
    <property type="match status" value="2"/>
</dbReference>
<dbReference type="InterPro" id="IPR036869">
    <property type="entry name" value="J_dom_sf"/>
</dbReference>
<evidence type="ECO:0000256" key="3">
    <source>
        <dbReference type="ARBA" id="ARBA00022771"/>
    </source>
</evidence>
<keyword evidence="3 8" id="KW-0863">Zinc-finger</keyword>
<dbReference type="InterPro" id="IPR018253">
    <property type="entry name" value="DnaJ_domain_CS"/>
</dbReference>
<dbReference type="CDD" id="cd10747">
    <property type="entry name" value="DnaJ_C"/>
    <property type="match status" value="1"/>
</dbReference>
<feature type="zinc finger region" description="CR-type" evidence="9">
    <location>
        <begin position="136"/>
        <end position="218"/>
    </location>
</feature>
<dbReference type="GO" id="GO:0042026">
    <property type="term" value="P:protein refolding"/>
    <property type="evidence" value="ECO:0007669"/>
    <property type="project" value="TreeGrafter"/>
</dbReference>
<dbReference type="PRINTS" id="PR00625">
    <property type="entry name" value="JDOMAIN"/>
</dbReference>
<evidence type="ECO:0000256" key="8">
    <source>
        <dbReference type="HAMAP-Rule" id="MF_01152"/>
    </source>
</evidence>
<keyword evidence="4 8" id="KW-0862">Zinc</keyword>
<dbReference type="Pfam" id="PF01556">
    <property type="entry name" value="DnaJ_C"/>
    <property type="match status" value="1"/>
</dbReference>
<dbReference type="PANTHER" id="PTHR43096">
    <property type="entry name" value="DNAJ HOMOLOG 1, MITOCHONDRIAL-RELATED"/>
    <property type="match status" value="1"/>
</dbReference>
<comment type="function">
    <text evidence="8">Participates actively in the response to hyperosmotic and heat shock by preventing the aggregation of stress-denatured proteins and by disaggregating proteins, also in an autonomous, DnaK-independent fashion. Unfolded proteins bind initially to DnaJ; upon interaction with the DnaJ-bound protein, DnaK hydrolyzes its bound ATP, resulting in the formation of a stable complex. GrpE releases ADP from DnaK; ATP binding to DnaK triggers the release of the substrate protein, thus completing the reaction cycle. Several rounds of ATP-dependent interactions between DnaJ, DnaK and GrpE are required for fully efficient folding. Also involved, together with DnaK and GrpE, in the DNA replication of plasmids through activation of initiation proteins.</text>
</comment>
<feature type="binding site" evidence="8">
    <location>
        <position position="195"/>
    </location>
    <ligand>
        <name>Zn(2+)</name>
        <dbReference type="ChEBI" id="CHEBI:29105"/>
        <label>2</label>
    </ligand>
</feature>
<feature type="repeat" description="CXXCXGXG motif" evidence="8">
    <location>
        <begin position="166"/>
        <end position="173"/>
    </location>
</feature>
<feature type="binding site" evidence="8">
    <location>
        <position position="152"/>
    </location>
    <ligand>
        <name>Zn(2+)</name>
        <dbReference type="ChEBI" id="CHEBI:29105"/>
        <label>1</label>
    </ligand>
</feature>
<feature type="binding site" evidence="8">
    <location>
        <position position="169"/>
    </location>
    <ligand>
        <name>Zn(2+)</name>
        <dbReference type="ChEBI" id="CHEBI:29105"/>
        <label>2</label>
    </ligand>
</feature>
<dbReference type="GO" id="GO:0051082">
    <property type="term" value="F:unfolded protein binding"/>
    <property type="evidence" value="ECO:0007669"/>
    <property type="project" value="UniProtKB-UniRule"/>
</dbReference>
<dbReference type="PANTHER" id="PTHR43096:SF52">
    <property type="entry name" value="DNAJ HOMOLOG 1, MITOCHONDRIAL-RELATED"/>
    <property type="match status" value="1"/>
</dbReference>
<feature type="domain" description="J" evidence="10">
    <location>
        <begin position="4"/>
        <end position="66"/>
    </location>
</feature>
<dbReference type="CDD" id="cd06257">
    <property type="entry name" value="DnaJ"/>
    <property type="match status" value="1"/>
</dbReference>
<dbReference type="Proteomes" id="UP000231276">
    <property type="component" value="Unassembled WGS sequence"/>
</dbReference>
<dbReference type="InterPro" id="IPR012724">
    <property type="entry name" value="DnaJ"/>
</dbReference>
<feature type="binding site" evidence="8">
    <location>
        <position position="192"/>
    </location>
    <ligand>
        <name>Zn(2+)</name>
        <dbReference type="ChEBI" id="CHEBI:29105"/>
        <label>2</label>
    </ligand>
</feature>
<dbReference type="InterPro" id="IPR002939">
    <property type="entry name" value="DnaJ_C"/>
</dbReference>
<proteinExistence type="inferred from homology"/>
<comment type="domain">
    <text evidence="8">The J domain is necessary and sufficient to stimulate DnaK ATPase activity. Zinc center 1 plays an important role in the autonomous, DnaK-independent chaperone activity of DnaJ. Zinc center 2 is essential for interaction with DnaK and for DnaJ activity.</text>
</comment>
<comment type="subunit">
    <text evidence="8">Homodimer.</text>
</comment>
<dbReference type="PROSITE" id="PS00636">
    <property type="entry name" value="DNAJ_1"/>
    <property type="match status" value="1"/>
</dbReference>
<dbReference type="AlphaFoldDB" id="A0A2H0DX47"/>
<dbReference type="InterPro" id="IPR036410">
    <property type="entry name" value="HSP_DnaJ_Cys-rich_dom_sf"/>
</dbReference>
<evidence type="ECO:0000256" key="9">
    <source>
        <dbReference type="PROSITE-ProRule" id="PRU00546"/>
    </source>
</evidence>
<dbReference type="EMBL" id="PCTS01000006">
    <property type="protein sequence ID" value="PIP86754.1"/>
    <property type="molecule type" value="Genomic_DNA"/>
</dbReference>
<feature type="repeat" description="CXXCXGXG motif" evidence="8">
    <location>
        <begin position="149"/>
        <end position="156"/>
    </location>
</feature>
<dbReference type="Pfam" id="PF00684">
    <property type="entry name" value="DnaJ_CXXCXGXG"/>
    <property type="match status" value="1"/>
</dbReference>
<evidence type="ECO:0000256" key="4">
    <source>
        <dbReference type="ARBA" id="ARBA00022833"/>
    </source>
</evidence>
<dbReference type="Gene3D" id="2.10.230.10">
    <property type="entry name" value="Heat shock protein DnaJ, cysteine-rich domain"/>
    <property type="match status" value="1"/>
</dbReference>
<comment type="caution">
    <text evidence="12">The sequence shown here is derived from an EMBL/GenBank/DDBJ whole genome shotgun (WGS) entry which is preliminary data.</text>
</comment>